<dbReference type="KEGG" id="slh:YH65_01785"/>
<accession>A0A7U4LZU3</accession>
<dbReference type="OrthoDB" id="343514at2"/>
<dbReference type="InterPro" id="IPR013702">
    <property type="entry name" value="FIST_domain_N"/>
</dbReference>
<feature type="domain" description="FIST" evidence="1">
    <location>
        <begin position="28"/>
        <end position="207"/>
    </location>
</feature>
<feature type="domain" description="FIST C-domain" evidence="2">
    <location>
        <begin position="248"/>
        <end position="343"/>
    </location>
</feature>
<dbReference type="PANTHER" id="PTHR40252">
    <property type="entry name" value="BLR0328 PROTEIN"/>
    <property type="match status" value="1"/>
</dbReference>
<name>A0A7U4LZU3_9BACT</name>
<dbReference type="Pfam" id="PF08495">
    <property type="entry name" value="FIST"/>
    <property type="match status" value="1"/>
</dbReference>
<dbReference type="PANTHER" id="PTHR40252:SF2">
    <property type="entry name" value="BLR0328 PROTEIN"/>
    <property type="match status" value="1"/>
</dbReference>
<evidence type="ECO:0000313" key="4">
    <source>
        <dbReference type="Proteomes" id="UP000034444"/>
    </source>
</evidence>
<gene>
    <name evidence="3" type="ORF">YH65_01785</name>
</gene>
<protein>
    <recommendedName>
        <fullName evidence="5">FIST domain-containing protein</fullName>
    </recommendedName>
</protein>
<evidence type="ECO:0000259" key="2">
    <source>
        <dbReference type="Pfam" id="PF10442"/>
    </source>
</evidence>
<evidence type="ECO:0008006" key="5">
    <source>
        <dbReference type="Google" id="ProtNLM"/>
    </source>
</evidence>
<sequence>MNYAVLTNIDQIDSIGFIPTVIVGFYESDKEKLFSQCSETLKARFPDVDIIGCSSESNIYDSIPYVDVNRTHPCIYMCIEMKKGSYKLQLFPDQEKQKIPVEKNKKYSAIVLSSRYGNALEQIIVQLQENIGKNSFFGAIAGAKSSDIKGGSIFYNGEYLSESTLVWLIDQEDYSLKGISAHDFDPVGFDLEITRTEGFKIIEIEHRPALDMIESMIGTLSLKTIESYDQPFFITPFNDHNHSFKKPISSILSIDRKAKTITLFKKVSKGDKLKLAIPFSREKQIDQLDKFSHLVTNDSIAFLFACVAYKGHWGQMEPIYIMRLAKNIYIPFIGLHSFGEIGPLDPQDLSVLQNQTLTLAVLTEKREST</sequence>
<organism evidence="3 4">
    <name type="scientific">Sulfurovum lithotrophicum</name>
    <dbReference type="NCBI Taxonomy" id="206403"/>
    <lineage>
        <taxon>Bacteria</taxon>
        <taxon>Pseudomonadati</taxon>
        <taxon>Campylobacterota</taxon>
        <taxon>Epsilonproteobacteria</taxon>
        <taxon>Campylobacterales</taxon>
        <taxon>Sulfurovaceae</taxon>
        <taxon>Sulfurovum</taxon>
    </lineage>
</organism>
<dbReference type="EMBL" id="CP011308">
    <property type="protein sequence ID" value="AKF24265.1"/>
    <property type="molecule type" value="Genomic_DNA"/>
</dbReference>
<dbReference type="Proteomes" id="UP000034444">
    <property type="component" value="Chromosome"/>
</dbReference>
<dbReference type="RefSeq" id="WP_046550366.1">
    <property type="nucleotide sequence ID" value="NZ_CP011308.1"/>
</dbReference>
<dbReference type="Pfam" id="PF10442">
    <property type="entry name" value="FIST_C"/>
    <property type="match status" value="1"/>
</dbReference>
<proteinExistence type="predicted"/>
<evidence type="ECO:0000313" key="3">
    <source>
        <dbReference type="EMBL" id="AKF24265.1"/>
    </source>
</evidence>
<dbReference type="AlphaFoldDB" id="A0A7U4LZU3"/>
<dbReference type="InterPro" id="IPR019494">
    <property type="entry name" value="FIST_C"/>
</dbReference>
<reference evidence="3 4" key="1">
    <citation type="submission" date="2015-04" db="EMBL/GenBank/DDBJ databases">
        <title>Complete genome sequence of Sulfurovum lithotrophicum ATCC BAA-797T.</title>
        <authorList>
            <person name="Ahn J."/>
            <person name="Park G."/>
            <person name="Jeon W."/>
            <person name="Jang Y."/>
            <person name="Jang M."/>
            <person name="Lee H."/>
            <person name="Lee H."/>
        </authorList>
    </citation>
    <scope>NUCLEOTIDE SEQUENCE [LARGE SCALE GENOMIC DNA]</scope>
    <source>
        <strain evidence="4">ATCC BAA-797 / 42BKT</strain>
    </source>
</reference>
<evidence type="ECO:0000259" key="1">
    <source>
        <dbReference type="Pfam" id="PF08495"/>
    </source>
</evidence>
<reference evidence="4" key="2">
    <citation type="journal article" date="2017" name="Stand. Genomic Sci.">
        <title>Complete genome sequence of the sulfur-oxidizing chemolithoautotrophic Sulfurovum lithotrophicum 42BKTT.</title>
        <authorList>
            <person name="Jeon W."/>
            <person name="Priscilla L."/>
            <person name="Park G."/>
            <person name="Lee H."/>
            <person name="Lee N."/>
            <person name="Lee D."/>
            <person name="Kwon H."/>
            <person name="Ahn I."/>
            <person name="Lee C."/>
            <person name="Lee H."/>
            <person name="Ahn J."/>
        </authorList>
    </citation>
    <scope>NUCLEOTIDE SEQUENCE [LARGE SCALE GENOMIC DNA]</scope>
    <source>
        <strain evidence="4">ATCC BAA-797 / 42BKT</strain>
    </source>
</reference>
<keyword evidence="4" id="KW-1185">Reference proteome</keyword>